<sequence length="154" mass="17217">MKKGKLLLIILIILLGVIFGCSVNKVEFDDKNIIFNVVKTESTDEYESYSIEISNKTGFDLTHLTFYLSYPIKTSNGSKGNPFAVEGKTNTNRPINLKSGETITFSIFAPIKEVFGESQLLKFEDPSIKLQGYYKDEKEEIPFGIVGGLSVFVN</sequence>
<protein>
    <recommendedName>
        <fullName evidence="3">DUF4352 domain-containing protein</fullName>
    </recommendedName>
</protein>
<dbReference type="KEGG" id="psyo:PB01_09060"/>
<dbReference type="RefSeq" id="WP_151699901.1">
    <property type="nucleotide sequence ID" value="NZ_CP031223.1"/>
</dbReference>
<dbReference type="OrthoDB" id="2968247at2"/>
<dbReference type="PROSITE" id="PS51257">
    <property type="entry name" value="PROKAR_LIPOPROTEIN"/>
    <property type="match status" value="1"/>
</dbReference>
<evidence type="ECO:0008006" key="3">
    <source>
        <dbReference type="Google" id="ProtNLM"/>
    </source>
</evidence>
<reference evidence="1 2" key="1">
    <citation type="submission" date="2018-07" db="EMBL/GenBank/DDBJ databases">
        <title>Complete genome sequence of Psychrobacillus sp. PB01, isolated from iceberg, and comparative genome analysis of Psychrobacillus strains.</title>
        <authorList>
            <person name="Lee P.C."/>
        </authorList>
    </citation>
    <scope>NUCLEOTIDE SEQUENCE [LARGE SCALE GENOMIC DNA]</scope>
    <source>
        <strain evidence="1 2">PB01</strain>
    </source>
</reference>
<accession>A0A5J6SLU4</accession>
<evidence type="ECO:0000313" key="1">
    <source>
        <dbReference type="EMBL" id="QFF98970.1"/>
    </source>
</evidence>
<gene>
    <name evidence="1" type="ORF">PB01_09060</name>
</gene>
<dbReference type="Proteomes" id="UP000325517">
    <property type="component" value="Chromosome"/>
</dbReference>
<dbReference type="EMBL" id="CP031223">
    <property type="protein sequence ID" value="QFF98970.1"/>
    <property type="molecule type" value="Genomic_DNA"/>
</dbReference>
<evidence type="ECO:0000313" key="2">
    <source>
        <dbReference type="Proteomes" id="UP000325517"/>
    </source>
</evidence>
<name>A0A5J6SLU4_9BACI</name>
<keyword evidence="2" id="KW-1185">Reference proteome</keyword>
<proteinExistence type="predicted"/>
<organism evidence="1 2">
    <name type="scientific">Psychrobacillus glaciei</name>
    <dbReference type="NCBI Taxonomy" id="2283160"/>
    <lineage>
        <taxon>Bacteria</taxon>
        <taxon>Bacillati</taxon>
        <taxon>Bacillota</taxon>
        <taxon>Bacilli</taxon>
        <taxon>Bacillales</taxon>
        <taxon>Bacillaceae</taxon>
        <taxon>Psychrobacillus</taxon>
    </lineage>
</organism>
<dbReference type="AlphaFoldDB" id="A0A5J6SLU4"/>